<evidence type="ECO:0000313" key="1">
    <source>
        <dbReference type="EMBL" id="KAK6991886.1"/>
    </source>
</evidence>
<name>A0AAV9ZSZ1_9AGAR</name>
<keyword evidence="2" id="KW-1185">Reference proteome</keyword>
<dbReference type="AlphaFoldDB" id="A0AAV9ZSZ1"/>
<evidence type="ECO:0000313" key="2">
    <source>
        <dbReference type="Proteomes" id="UP001362999"/>
    </source>
</evidence>
<organism evidence="1 2">
    <name type="scientific">Favolaschia claudopus</name>
    <dbReference type="NCBI Taxonomy" id="2862362"/>
    <lineage>
        <taxon>Eukaryota</taxon>
        <taxon>Fungi</taxon>
        <taxon>Dikarya</taxon>
        <taxon>Basidiomycota</taxon>
        <taxon>Agaricomycotina</taxon>
        <taxon>Agaricomycetes</taxon>
        <taxon>Agaricomycetidae</taxon>
        <taxon>Agaricales</taxon>
        <taxon>Marasmiineae</taxon>
        <taxon>Mycenaceae</taxon>
        <taxon>Favolaschia</taxon>
    </lineage>
</organism>
<proteinExistence type="predicted"/>
<gene>
    <name evidence="1" type="ORF">R3P38DRAFT_3227304</name>
</gene>
<dbReference type="Proteomes" id="UP001362999">
    <property type="component" value="Unassembled WGS sequence"/>
</dbReference>
<sequence length="452" mass="50427">MGIMTVILDLRLRASCASPSSSTVGIHLVYLVAVLGLQIISKHTLIHDFIGERYGKSISSLRTKANADGRPIARTIRETESPSMYTKKQADDAKGWTSTFWAYLRKCSSVASSSGYALGTGRVRSVSLFSRHAVSSNEQRMEPLVFVWVADEDSEHENVKDEKDEFATEIRHAGEDDGGEGDRLDKTCPGMHIGATECKEEERTNATRPRFPTSTSQASGLYLVLVLSVGTAPRKRISNPFVLACAHQHFLPALPSHALVAPRLHSLVDLSHLSTLYSICADFHATPKASDYQNDGEGFIYNVAFVEQTEIEHFIGSPRNAQNIQRLLAATTMKLGYTKHLTHCQTMYKPCTRSGAYSAFWMGHYYVEKRIFNEAYLHQVLEHFNLPRVPFLCECGTMHRKFHRFPGSTHWNQVLGGGLRSLGVKASKIWLHPTSSSVSPDVRDAYETIYKS</sequence>
<reference evidence="1 2" key="1">
    <citation type="journal article" date="2024" name="J Genomics">
        <title>Draft genome sequencing and assembly of Favolaschia claudopus CIRM-BRFM 2984 isolated from oak limbs.</title>
        <authorList>
            <person name="Navarro D."/>
            <person name="Drula E."/>
            <person name="Chaduli D."/>
            <person name="Cazenave R."/>
            <person name="Ahrendt S."/>
            <person name="Wang J."/>
            <person name="Lipzen A."/>
            <person name="Daum C."/>
            <person name="Barry K."/>
            <person name="Grigoriev I.V."/>
            <person name="Favel A."/>
            <person name="Rosso M.N."/>
            <person name="Martin F."/>
        </authorList>
    </citation>
    <scope>NUCLEOTIDE SEQUENCE [LARGE SCALE GENOMIC DNA]</scope>
    <source>
        <strain evidence="1 2">CIRM-BRFM 2984</strain>
    </source>
</reference>
<comment type="caution">
    <text evidence="1">The sequence shown here is derived from an EMBL/GenBank/DDBJ whole genome shotgun (WGS) entry which is preliminary data.</text>
</comment>
<accession>A0AAV9ZSZ1</accession>
<dbReference type="EMBL" id="JAWWNJ010000115">
    <property type="protein sequence ID" value="KAK6991886.1"/>
    <property type="molecule type" value="Genomic_DNA"/>
</dbReference>
<protein>
    <submittedName>
        <fullName evidence="1">Uncharacterized protein</fullName>
    </submittedName>
</protein>